<dbReference type="InterPro" id="IPR017853">
    <property type="entry name" value="GH"/>
</dbReference>
<evidence type="ECO:0000256" key="2">
    <source>
        <dbReference type="ARBA" id="ARBA00022801"/>
    </source>
</evidence>
<dbReference type="InterPro" id="IPR044505">
    <property type="entry name" value="GlgX_Isoamylase_N_E_set"/>
</dbReference>
<evidence type="ECO:0000313" key="6">
    <source>
        <dbReference type="EMBL" id="MCP3054357.1"/>
    </source>
</evidence>
<dbReference type="InterPro" id="IPR006047">
    <property type="entry name" value="GH13_cat_dom"/>
</dbReference>
<dbReference type="GO" id="GO:0004135">
    <property type="term" value="F:amylo-alpha-1,6-glucosidase activity"/>
    <property type="evidence" value="ECO:0007669"/>
    <property type="project" value="InterPro"/>
</dbReference>
<dbReference type="SUPFAM" id="SSF51011">
    <property type="entry name" value="Glycosyl hydrolase domain"/>
    <property type="match status" value="1"/>
</dbReference>
<dbReference type="InterPro" id="IPR011837">
    <property type="entry name" value="Glycogen_debranch_GlgX"/>
</dbReference>
<keyword evidence="2" id="KW-0378">Hydrolase</keyword>
<dbReference type="CDD" id="cd02856">
    <property type="entry name" value="E_set_GDE_Isoamylase_N"/>
    <property type="match status" value="1"/>
</dbReference>
<dbReference type="EMBL" id="JALHBS010000024">
    <property type="protein sequence ID" value="MCP3054357.1"/>
    <property type="molecule type" value="Genomic_DNA"/>
</dbReference>
<dbReference type="GO" id="GO:0005980">
    <property type="term" value="P:glycogen catabolic process"/>
    <property type="evidence" value="ECO:0007669"/>
    <property type="project" value="InterPro"/>
</dbReference>
<keyword evidence="3" id="KW-0326">Glycosidase</keyword>
<accession>A0A9X2KH52</accession>
<dbReference type="InterPro" id="IPR014756">
    <property type="entry name" value="Ig_E-set"/>
</dbReference>
<dbReference type="PANTHER" id="PTHR43002">
    <property type="entry name" value="GLYCOGEN DEBRANCHING ENZYME"/>
    <property type="match status" value="1"/>
</dbReference>
<dbReference type="CDD" id="cd11326">
    <property type="entry name" value="AmyAc_Glg_debranch"/>
    <property type="match status" value="1"/>
</dbReference>
<comment type="caution">
    <text evidence="6">The sequence shown here is derived from an EMBL/GenBank/DDBJ whole genome shotgun (WGS) entry which is preliminary data.</text>
</comment>
<evidence type="ECO:0000256" key="3">
    <source>
        <dbReference type="ARBA" id="ARBA00023295"/>
    </source>
</evidence>
<dbReference type="SUPFAM" id="SSF51445">
    <property type="entry name" value="(Trans)glycosidases"/>
    <property type="match status" value="1"/>
</dbReference>
<keyword evidence="7" id="KW-1185">Reference proteome</keyword>
<reference evidence="6" key="1">
    <citation type="submission" date="2022-03" db="EMBL/GenBank/DDBJ databases">
        <title>Aurantimonas Liuensis sp. Nov., isolated from the hadal seawater of the Mariana Trench.</title>
        <authorList>
            <person name="Liu R."/>
        </authorList>
    </citation>
    <scope>NUCLEOTIDE SEQUENCE</scope>
    <source>
        <strain evidence="6">LRZ36</strain>
    </source>
</reference>
<evidence type="ECO:0000256" key="1">
    <source>
        <dbReference type="ARBA" id="ARBA00008061"/>
    </source>
</evidence>
<proteinExistence type="inferred from homology"/>
<feature type="region of interest" description="Disordered" evidence="4">
    <location>
        <begin position="458"/>
        <end position="481"/>
    </location>
</feature>
<dbReference type="InterPro" id="IPR013783">
    <property type="entry name" value="Ig-like_fold"/>
</dbReference>
<comment type="similarity">
    <text evidence="1">Belongs to the glycosyl hydrolase 13 family.</text>
</comment>
<dbReference type="SUPFAM" id="SSF81296">
    <property type="entry name" value="E set domains"/>
    <property type="match status" value="1"/>
</dbReference>
<organism evidence="6 7">
    <name type="scientific">Aurantimonas marianensis</name>
    <dbReference type="NCBI Taxonomy" id="2920428"/>
    <lineage>
        <taxon>Bacteria</taxon>
        <taxon>Pseudomonadati</taxon>
        <taxon>Pseudomonadota</taxon>
        <taxon>Alphaproteobacteria</taxon>
        <taxon>Hyphomicrobiales</taxon>
        <taxon>Aurantimonadaceae</taxon>
        <taxon>Aurantimonas</taxon>
    </lineage>
</organism>
<dbReference type="AlphaFoldDB" id="A0A9X2KH52"/>
<dbReference type="NCBIfam" id="TIGR02100">
    <property type="entry name" value="glgX_debranch"/>
    <property type="match status" value="1"/>
</dbReference>
<gene>
    <name evidence="6" type="primary">glgX</name>
    <name evidence="6" type="ORF">MJ956_04255</name>
</gene>
<dbReference type="Gene3D" id="2.60.40.1180">
    <property type="entry name" value="Golgi alpha-mannosidase II"/>
    <property type="match status" value="1"/>
</dbReference>
<dbReference type="SMART" id="SM00642">
    <property type="entry name" value="Aamy"/>
    <property type="match status" value="1"/>
</dbReference>
<dbReference type="InterPro" id="IPR004193">
    <property type="entry name" value="Glyco_hydro_13_N"/>
</dbReference>
<evidence type="ECO:0000256" key="4">
    <source>
        <dbReference type="SAM" id="MobiDB-lite"/>
    </source>
</evidence>
<dbReference type="Proteomes" id="UP001155220">
    <property type="component" value="Unassembled WGS sequence"/>
</dbReference>
<dbReference type="RefSeq" id="WP_253963236.1">
    <property type="nucleotide sequence ID" value="NZ_JALHBS010000024.1"/>
</dbReference>
<evidence type="ECO:0000313" key="7">
    <source>
        <dbReference type="Proteomes" id="UP001155220"/>
    </source>
</evidence>
<sequence length="687" mass="76509">MSNTITAERGAPASLGATIDDGGVHFSVYSENADEIHVCLFDEGGTQETDRIPLPGREGGTFFGFVPGLAAGTRYGLRAVGPYKPEEGHRFDYSKFLVDPYAVQLDRPFTYRPALTAPPERQIDSAPFLPRAIVTAPDRDAKPLPFANPGFTYELLVRAYSQRHPDVPAEIRGTVAALAEPYFLDHMQKVGIDTVEMMPLAAWIDEGHLLNLNLTNAWGYNPITHMAPDPRLAPGGFAEIRKVVEAMHARGIRVLLDVVFNHSGEGSEEGPTICYRGLDNLLYYRHPEGEPEFMLNDTGTGNTMATHKEPVARMFIDVLRTWVQATGIDGFRYDLGTVLGRLPEGFSHDAPFFKMIEKDDVLKDRIHVGEPWDVGPGGYQVGNFPKPWFEWQDKFRDDVRKFWKGEDGMIGALATRLAGSADLYDHDGRLPSAGVNFIAAHDGFTLADIVMYEDKHNEANGEDNRDGHNDNHSWNNGVEGETDDPAIIDARGKDIRALLATLLVARGTPMIVAGDEFGRTQGGNNNGYAQDNEITWLDWDNADEGLIEFTGKLAKLRREHPALNADRFLTGKLVEGGDVEDVIWLREDGEPMEDDDWNDAERRFVGMSVYSPKGEEDVESERAVIYVNGSHEDVAVTLPEPREGHVYCLYIQSDWPQLEPRRIDHTEGVVVQSRSVFIMLEERDGEA</sequence>
<feature type="domain" description="Glycosyl hydrolase family 13 catalytic" evidence="5">
    <location>
        <begin position="154"/>
        <end position="557"/>
    </location>
</feature>
<protein>
    <submittedName>
        <fullName evidence="6">Glycogen debranching protein GlgX</fullName>
    </submittedName>
</protein>
<evidence type="ECO:0000259" key="5">
    <source>
        <dbReference type="SMART" id="SM00642"/>
    </source>
</evidence>
<name>A0A9X2KH52_9HYPH</name>
<dbReference type="Gene3D" id="3.20.20.80">
    <property type="entry name" value="Glycosidases"/>
    <property type="match status" value="1"/>
</dbReference>
<dbReference type="Gene3D" id="2.60.40.10">
    <property type="entry name" value="Immunoglobulins"/>
    <property type="match status" value="1"/>
</dbReference>
<dbReference type="InterPro" id="IPR013780">
    <property type="entry name" value="Glyco_hydro_b"/>
</dbReference>
<feature type="compositionally biased region" description="Basic and acidic residues" evidence="4">
    <location>
        <begin position="458"/>
        <end position="471"/>
    </location>
</feature>
<dbReference type="Pfam" id="PF02922">
    <property type="entry name" value="CBM_48"/>
    <property type="match status" value="1"/>
</dbReference>